<accession>K9H1K8</accession>
<evidence type="ECO:0000256" key="1">
    <source>
        <dbReference type="SAM" id="Phobius"/>
    </source>
</evidence>
<proteinExistence type="predicted"/>
<gene>
    <name evidence="2" type="ORF">C882_3825</name>
</gene>
<dbReference type="RefSeq" id="WP_009539933.1">
    <property type="nucleotide sequence ID" value="NZ_ANHY01000006.1"/>
</dbReference>
<feature type="transmembrane region" description="Helical" evidence="1">
    <location>
        <begin position="43"/>
        <end position="64"/>
    </location>
</feature>
<organism evidence="2 3">
    <name type="scientific">Caenispirillum salinarum AK4</name>
    <dbReference type="NCBI Taxonomy" id="1238182"/>
    <lineage>
        <taxon>Bacteria</taxon>
        <taxon>Pseudomonadati</taxon>
        <taxon>Pseudomonadota</taxon>
        <taxon>Alphaproteobacteria</taxon>
        <taxon>Rhodospirillales</taxon>
        <taxon>Novispirillaceae</taxon>
        <taxon>Caenispirillum</taxon>
    </lineage>
</organism>
<dbReference type="Proteomes" id="UP000009881">
    <property type="component" value="Unassembled WGS sequence"/>
</dbReference>
<comment type="caution">
    <text evidence="2">The sequence shown here is derived from an EMBL/GenBank/DDBJ whole genome shotgun (WGS) entry which is preliminary data.</text>
</comment>
<feature type="transmembrane region" description="Helical" evidence="1">
    <location>
        <begin position="6"/>
        <end position="23"/>
    </location>
</feature>
<protein>
    <submittedName>
        <fullName evidence="2">Uncharacterized protein</fullName>
    </submittedName>
</protein>
<name>K9H1K8_9PROT</name>
<evidence type="ECO:0000313" key="3">
    <source>
        <dbReference type="Proteomes" id="UP000009881"/>
    </source>
</evidence>
<dbReference type="EMBL" id="ANHY01000006">
    <property type="protein sequence ID" value="EKV31452.1"/>
    <property type="molecule type" value="Genomic_DNA"/>
</dbReference>
<reference evidence="2 3" key="1">
    <citation type="journal article" date="2013" name="Genome Announc.">
        <title>Draft Genome Sequence of an Alphaproteobacterium, Caenispirillum salinarum AK4(T), Isolated from a Solar Saltern.</title>
        <authorList>
            <person name="Khatri I."/>
            <person name="Singh A."/>
            <person name="Korpole S."/>
            <person name="Pinnaka A.K."/>
            <person name="Subramanian S."/>
        </authorList>
    </citation>
    <scope>NUCLEOTIDE SEQUENCE [LARGE SCALE GENOMIC DNA]</scope>
    <source>
        <strain evidence="2 3">AK4</strain>
    </source>
</reference>
<dbReference type="STRING" id="1238182.C882_3825"/>
<dbReference type="AlphaFoldDB" id="K9H1K8"/>
<keyword evidence="1" id="KW-1133">Transmembrane helix</keyword>
<keyword evidence="1" id="KW-0472">Membrane</keyword>
<sequence length="65" mass="6581">MSLALGMMVLGLGVVLLGTMITLRDRRARRGATRTAAQVNADALLLGFGVSAMVLGLGAVAIGVL</sequence>
<keyword evidence="3" id="KW-1185">Reference proteome</keyword>
<evidence type="ECO:0000313" key="2">
    <source>
        <dbReference type="EMBL" id="EKV31452.1"/>
    </source>
</evidence>
<keyword evidence="1" id="KW-0812">Transmembrane</keyword>